<sequence length="106" mass="11185">MLQRLEEAGGIPPLNGTTLASRRIPAAARRDAYLAVCPDARLREEALLRDDGTTMPLTVVLPPDGAVQPGAPLLLSIHGGGRVMGCRFDDLAAPTAWARRFGGVVV</sequence>
<dbReference type="SUPFAM" id="SSF53474">
    <property type="entry name" value="alpha/beta-Hydrolases"/>
    <property type="match status" value="1"/>
</dbReference>
<reference evidence="1 2" key="1">
    <citation type="submission" date="2017-10" db="EMBL/GenBank/DDBJ databases">
        <title>Draft genome sequence of cellulolytic Actinomyces sp CtC72 isolated from cattle rumen fluid.</title>
        <authorList>
            <person name="Joshi A.J."/>
            <person name="Vasudevan G."/>
            <person name="Lanjekar V.B."/>
            <person name="Hivarkar S."/>
            <person name="Engineer A."/>
            <person name="Pore S.D."/>
            <person name="Dhakephalkar P.K."/>
            <person name="Dagar S."/>
        </authorList>
    </citation>
    <scope>NUCLEOTIDE SEQUENCE [LARGE SCALE GENOMIC DNA]</scope>
    <source>
        <strain evidence="2">CtC72</strain>
    </source>
</reference>
<protein>
    <submittedName>
        <fullName evidence="1">Esterase</fullName>
    </submittedName>
</protein>
<dbReference type="Proteomes" id="UP000194577">
    <property type="component" value="Unassembled WGS sequence"/>
</dbReference>
<feature type="non-terminal residue" evidence="1">
    <location>
        <position position="106"/>
    </location>
</feature>
<keyword evidence="2" id="KW-1185">Reference proteome</keyword>
<evidence type="ECO:0000313" key="1">
    <source>
        <dbReference type="EMBL" id="PHP52371.1"/>
    </source>
</evidence>
<accession>A0ABX4MAC1</accession>
<proteinExistence type="predicted"/>
<evidence type="ECO:0000313" key="2">
    <source>
        <dbReference type="Proteomes" id="UP000194577"/>
    </source>
</evidence>
<dbReference type="InterPro" id="IPR029058">
    <property type="entry name" value="AB_hydrolase_fold"/>
</dbReference>
<organism evidence="1 2">
    <name type="scientific">Actinomyces ruminis</name>
    <dbReference type="NCBI Taxonomy" id="1937003"/>
    <lineage>
        <taxon>Bacteria</taxon>
        <taxon>Bacillati</taxon>
        <taxon>Actinomycetota</taxon>
        <taxon>Actinomycetes</taxon>
        <taxon>Actinomycetales</taxon>
        <taxon>Actinomycetaceae</taxon>
        <taxon>Actinomyces</taxon>
    </lineage>
</organism>
<gene>
    <name evidence="1" type="ORF">BW737_009905</name>
</gene>
<dbReference type="Gene3D" id="3.40.50.1820">
    <property type="entry name" value="alpha/beta hydrolase"/>
    <property type="match status" value="1"/>
</dbReference>
<name>A0ABX4MAC1_9ACTO</name>
<dbReference type="EMBL" id="MTPX02000050">
    <property type="protein sequence ID" value="PHP52371.1"/>
    <property type="molecule type" value="Genomic_DNA"/>
</dbReference>
<comment type="caution">
    <text evidence="1">The sequence shown here is derived from an EMBL/GenBank/DDBJ whole genome shotgun (WGS) entry which is preliminary data.</text>
</comment>